<feature type="compositionally biased region" description="Polar residues" evidence="1">
    <location>
        <begin position="798"/>
        <end position="825"/>
    </location>
</feature>
<feature type="compositionally biased region" description="Basic and acidic residues" evidence="1">
    <location>
        <begin position="587"/>
        <end position="604"/>
    </location>
</feature>
<reference evidence="2 3" key="1">
    <citation type="journal article" date="2015" name="Genome Biol. Evol.">
        <title>Comparative Genomics of a Bacterivorous Green Alga Reveals Evolutionary Causalities and Consequences of Phago-Mixotrophic Mode of Nutrition.</title>
        <authorList>
            <person name="Burns J.A."/>
            <person name="Paasch A."/>
            <person name="Narechania A."/>
            <person name="Kim E."/>
        </authorList>
    </citation>
    <scope>NUCLEOTIDE SEQUENCE [LARGE SCALE GENOMIC DNA]</scope>
    <source>
        <strain evidence="2 3">PLY_AMNH</strain>
    </source>
</reference>
<feature type="compositionally biased region" description="Low complexity" evidence="1">
    <location>
        <begin position="253"/>
        <end position="264"/>
    </location>
</feature>
<feature type="compositionally biased region" description="Basic and acidic residues" evidence="1">
    <location>
        <begin position="507"/>
        <end position="517"/>
    </location>
</feature>
<proteinExistence type="predicted"/>
<feature type="region of interest" description="Disordered" evidence="1">
    <location>
        <begin position="565"/>
        <end position="610"/>
    </location>
</feature>
<feature type="compositionally biased region" description="Polar residues" evidence="1">
    <location>
        <begin position="565"/>
        <end position="586"/>
    </location>
</feature>
<gene>
    <name evidence="2" type="ORF">CYMTET_6784</name>
</gene>
<feature type="region of interest" description="Disordered" evidence="1">
    <location>
        <begin position="230"/>
        <end position="264"/>
    </location>
</feature>
<protein>
    <submittedName>
        <fullName evidence="2">Uncharacterized protein</fullName>
    </submittedName>
</protein>
<feature type="compositionally biased region" description="Basic and acidic residues" evidence="1">
    <location>
        <begin position="432"/>
        <end position="443"/>
    </location>
</feature>
<sequence>MRVVSNITFHSEVLTASIAEQSADEYSNFTQYVKLDIAAYTGLGTDYISIIDIETFYDEVLVWSEVYYPVDDYSAAVDFVSILRFDTEAVFLSEYFAGFDSIFAPYASMPLKLEYKVGFPDLSISAFDEADFAEQLTSALMRDISTDANVLYQAVVFTAFIPGSVVANCSTYFPYTADISLVTGFELRLSTNSSAIFVSDFYEDYLPVDVYDIDNTSYAKLLDFPSPPPCTPPLPPLPPPHPRHRHAHPNPHHPSSPSVPGTSSAAAGGTIIAVTGGLAAASVVVLGVFVMRRRQGKALLPGSLFFWQTEDDPHKLLGLEPEAKGGGKGTDLNTDADMAGLAGSRIGRLSNIIDSMRTRSPSWDSNASEEEKLPWELVREPDTTLRSKHHQSATDHEEEAQDEAAPPEEEAKPSEEVTLGEVVVLASEEPEEQRQPLEARLTSEESFADSQLTRSQMEELLRDMAQLPAMTGTQEASEEAKSMLSDTLTAVELFRDILPTGDDDTGEKDPSQRRMSKDTMTQLIRKVRSSLVDFEHVMRSMHPDEGDETSMELRKEVENIRRNLRPTSRSGSSFKNSVNQAMANRRTSQESDGMARHRGSDGGRRQSVHSAAAHEIFSQNMLVGNAPKREATSTEYLSTNPAYDVEARTRGLSLNTSHPLHATSSQAPQVGSTADAPAQASSEAPTVRERARSQSMLVSDDESRQERDRTRSRSIMAMGPYNEYTLTSNPLVETRPREGTTVFYTHNPFINEDEMRKLEASSASLNERVKDLPQERFDSRLNPLFDERPGSASGDGQGSNASLENLHQQVNSSLQDAAEASNSPHHLQRPNPIHDATEESGSKASPPPQPPSHLQRPNPIHDATEESGSKASPPPQPPSHLQRPNPRAPLGGGDQDDSSPSVKPAADLGVIPGTNGGLAKAIKHMEKKGGRLSTMLHDTFDIFFAGNNEPSSSNAAVAGTPKMPKGEGAAKKGQQSQRSSIFQAFWGGASRKQGDEKPSDEDIFNL</sequence>
<dbReference type="CDD" id="cd12087">
    <property type="entry name" value="TM_EGFR-like"/>
    <property type="match status" value="1"/>
</dbReference>
<accession>A0AAE0GWG9</accession>
<comment type="caution">
    <text evidence="2">The sequence shown here is derived from an EMBL/GenBank/DDBJ whole genome shotgun (WGS) entry which is preliminary data.</text>
</comment>
<feature type="region of interest" description="Disordered" evidence="1">
    <location>
        <begin position="655"/>
        <end position="733"/>
    </location>
</feature>
<feature type="compositionally biased region" description="Acidic residues" evidence="1">
    <location>
        <begin position="396"/>
        <end position="408"/>
    </location>
</feature>
<feature type="compositionally biased region" description="Polar residues" evidence="1">
    <location>
        <begin position="973"/>
        <end position="982"/>
    </location>
</feature>
<feature type="region of interest" description="Disordered" evidence="1">
    <location>
        <begin position="358"/>
        <end position="453"/>
    </location>
</feature>
<feature type="region of interest" description="Disordered" evidence="1">
    <location>
        <begin position="497"/>
        <end position="521"/>
    </location>
</feature>
<evidence type="ECO:0000313" key="3">
    <source>
        <dbReference type="Proteomes" id="UP001190700"/>
    </source>
</evidence>
<feature type="compositionally biased region" description="Basic and acidic residues" evidence="1">
    <location>
        <begin position="767"/>
        <end position="789"/>
    </location>
</feature>
<dbReference type="AlphaFoldDB" id="A0AAE0GWG9"/>
<evidence type="ECO:0000256" key="1">
    <source>
        <dbReference type="SAM" id="MobiDB-lite"/>
    </source>
</evidence>
<dbReference type="EMBL" id="LGRX02001739">
    <property type="protein sequence ID" value="KAK3285607.1"/>
    <property type="molecule type" value="Genomic_DNA"/>
</dbReference>
<feature type="compositionally biased region" description="Polar residues" evidence="1">
    <location>
        <begin position="655"/>
        <end position="672"/>
    </location>
</feature>
<organism evidence="2 3">
    <name type="scientific">Cymbomonas tetramitiformis</name>
    <dbReference type="NCBI Taxonomy" id="36881"/>
    <lineage>
        <taxon>Eukaryota</taxon>
        <taxon>Viridiplantae</taxon>
        <taxon>Chlorophyta</taxon>
        <taxon>Pyramimonadophyceae</taxon>
        <taxon>Pyramimonadales</taxon>
        <taxon>Pyramimonadaceae</taxon>
        <taxon>Cymbomonas</taxon>
    </lineage>
</organism>
<name>A0AAE0GWG9_9CHLO</name>
<feature type="compositionally biased region" description="Basic and acidic residues" evidence="1">
    <location>
        <begin position="369"/>
        <end position="385"/>
    </location>
</feature>
<dbReference type="Proteomes" id="UP001190700">
    <property type="component" value="Unassembled WGS sequence"/>
</dbReference>
<feature type="compositionally biased region" description="Pro residues" evidence="1">
    <location>
        <begin position="230"/>
        <end position="240"/>
    </location>
</feature>
<feature type="compositionally biased region" description="Basic residues" evidence="1">
    <location>
        <begin position="241"/>
        <end position="251"/>
    </location>
</feature>
<evidence type="ECO:0000313" key="2">
    <source>
        <dbReference type="EMBL" id="KAK3285607.1"/>
    </source>
</evidence>
<feature type="compositionally biased region" description="Polar residues" evidence="1">
    <location>
        <begin position="444"/>
        <end position="453"/>
    </location>
</feature>
<feature type="compositionally biased region" description="Basic and acidic residues" evidence="1">
    <location>
        <begin position="701"/>
        <end position="711"/>
    </location>
</feature>
<feature type="region of interest" description="Disordered" evidence="1">
    <location>
        <begin position="946"/>
        <end position="1006"/>
    </location>
</feature>
<keyword evidence="3" id="KW-1185">Reference proteome</keyword>
<feature type="region of interest" description="Disordered" evidence="1">
    <location>
        <begin position="767"/>
        <end position="916"/>
    </location>
</feature>